<reference evidence="2 3" key="1">
    <citation type="journal article" date="2004" name="Syst. Appl. Microbiol.">
        <title>Cryptoendolithic actinomycetes from antarctic sandstone rock samples: Micromonospora endolithica sp. nov. and two isolates related to Micromonospora coerulea Jensen 1932.</title>
        <authorList>
            <person name="Hirsch P."/>
            <person name="Mevs U."/>
            <person name="Kroppenstedt R.M."/>
            <person name="Schumann P."/>
            <person name="Stackebrandt E."/>
        </authorList>
    </citation>
    <scope>NUCLEOTIDE SEQUENCE [LARGE SCALE GENOMIC DNA]</scope>
    <source>
        <strain evidence="2 3">JCM 12677</strain>
    </source>
</reference>
<evidence type="ECO:0000256" key="1">
    <source>
        <dbReference type="SAM" id="MobiDB-lite"/>
    </source>
</evidence>
<comment type="caution">
    <text evidence="2">The sequence shown here is derived from an EMBL/GenBank/DDBJ whole genome shotgun (WGS) entry which is preliminary data.</text>
</comment>
<sequence length="129" mass="14608">MAGFIILEDGRAFAGGNRGIDLALEYLAAELPDGPFRSWLLDQRAKIRGMGLTSVDLRELAPDNREVFYRAVRAAAVGVRDRDPEFAEFFDHLPEMIRRWEAGEPPEEYNPHMRALIPPTGDRRGPGWE</sequence>
<evidence type="ECO:0000313" key="3">
    <source>
        <dbReference type="Proteomes" id="UP000281726"/>
    </source>
</evidence>
<proteinExistence type="predicted"/>
<evidence type="ECO:0000313" key="2">
    <source>
        <dbReference type="EMBL" id="RKN48474.1"/>
    </source>
</evidence>
<dbReference type="RefSeq" id="WP_120727717.1">
    <property type="nucleotide sequence ID" value="NZ_RBAK01000003.1"/>
</dbReference>
<dbReference type="EMBL" id="RBAK01000003">
    <property type="protein sequence ID" value="RKN48474.1"/>
    <property type="molecule type" value="Genomic_DNA"/>
</dbReference>
<name>A0A3A9ZKZ1_9ACTN</name>
<dbReference type="AlphaFoldDB" id="A0A3A9ZKZ1"/>
<keyword evidence="3" id="KW-1185">Reference proteome</keyword>
<dbReference type="OrthoDB" id="9769590at2"/>
<feature type="region of interest" description="Disordered" evidence="1">
    <location>
        <begin position="108"/>
        <end position="129"/>
    </location>
</feature>
<organism evidence="2 3">
    <name type="scientific">Micromonospora endolithica</name>
    <dbReference type="NCBI Taxonomy" id="230091"/>
    <lineage>
        <taxon>Bacteria</taxon>
        <taxon>Bacillati</taxon>
        <taxon>Actinomycetota</taxon>
        <taxon>Actinomycetes</taxon>
        <taxon>Micromonosporales</taxon>
        <taxon>Micromonosporaceae</taxon>
        <taxon>Micromonospora</taxon>
    </lineage>
</organism>
<protein>
    <submittedName>
        <fullName evidence="2">Uncharacterized protein</fullName>
    </submittedName>
</protein>
<accession>A0A3A9ZKZ1</accession>
<dbReference type="Proteomes" id="UP000281726">
    <property type="component" value="Unassembled WGS sequence"/>
</dbReference>
<gene>
    <name evidence="2" type="ORF">D7223_10805</name>
</gene>